<dbReference type="PANTHER" id="PTHR15414:SF0">
    <property type="entry name" value="ENDOPLASMIC RETICULUM LECTIN 1"/>
    <property type="match status" value="1"/>
</dbReference>
<accession>H8X4I7</accession>
<organism evidence="10 11">
    <name type="scientific">Candida orthopsilosis (strain 90-125)</name>
    <name type="common">Yeast</name>
    <dbReference type="NCBI Taxonomy" id="1136231"/>
    <lineage>
        <taxon>Eukaryota</taxon>
        <taxon>Fungi</taxon>
        <taxon>Dikarya</taxon>
        <taxon>Ascomycota</taxon>
        <taxon>Saccharomycotina</taxon>
        <taxon>Pichiomycetes</taxon>
        <taxon>Debaryomycetaceae</taxon>
        <taxon>Candida/Lodderomyces clade</taxon>
        <taxon>Candida</taxon>
    </lineage>
</organism>
<feature type="chain" id="PRO_5003617155" description="Endoplasmic reticulum lectin" evidence="8">
    <location>
        <begin position="18"/>
        <end position="481"/>
    </location>
</feature>
<dbReference type="Proteomes" id="UP000005018">
    <property type="component" value="Chromosome 4"/>
</dbReference>
<feature type="signal peptide" evidence="8">
    <location>
        <begin position="1"/>
        <end position="17"/>
    </location>
</feature>
<evidence type="ECO:0000259" key="9">
    <source>
        <dbReference type="PROSITE" id="PS51914"/>
    </source>
</evidence>
<dbReference type="GO" id="GO:0030968">
    <property type="term" value="P:endoplasmic reticulum unfolded protein response"/>
    <property type="evidence" value="ECO:0007669"/>
    <property type="project" value="UniProtKB-UniRule"/>
</dbReference>
<dbReference type="PROSITE" id="PS51914">
    <property type="entry name" value="MRH"/>
    <property type="match status" value="1"/>
</dbReference>
<dbReference type="GO" id="GO:0005788">
    <property type="term" value="C:endoplasmic reticulum lumen"/>
    <property type="evidence" value="ECO:0007669"/>
    <property type="project" value="UniProtKB-UniRule"/>
</dbReference>
<keyword evidence="5 7" id="KW-0256">Endoplasmic reticulum</keyword>
<comment type="subcellular location">
    <subcellularLocation>
        <location evidence="1 7">Endoplasmic reticulum membrane</location>
        <topology evidence="1 7">Peripheral membrane protein</topology>
        <orientation evidence="1 7">Lumenal side</orientation>
    </subcellularLocation>
</comment>
<dbReference type="GO" id="GO:0030246">
    <property type="term" value="F:carbohydrate binding"/>
    <property type="evidence" value="ECO:0007669"/>
    <property type="project" value="UniProtKB-UniRule"/>
</dbReference>
<evidence type="ECO:0000256" key="8">
    <source>
        <dbReference type="SAM" id="SignalP"/>
    </source>
</evidence>
<dbReference type="RefSeq" id="XP_003869066.1">
    <property type="nucleotide sequence ID" value="XM_003869017.1"/>
</dbReference>
<dbReference type="HOGENOM" id="CLU_036515_0_0_1"/>
<dbReference type="EMBL" id="HE681722">
    <property type="protein sequence ID" value="CCG22929.1"/>
    <property type="molecule type" value="Genomic_DNA"/>
</dbReference>
<evidence type="ECO:0000256" key="5">
    <source>
        <dbReference type="ARBA" id="ARBA00022824"/>
    </source>
</evidence>
<reference evidence="10 11" key="1">
    <citation type="journal article" date="2012" name="PLoS ONE">
        <title>Sequence and analysis of the genome of the pathogenic yeast Candida orthopsilosis.</title>
        <authorList>
            <person name="Riccombeni A."/>
            <person name="Vidanes G."/>
            <person name="Proux-Wera E."/>
            <person name="Wolfe K.H."/>
            <person name="Butler G."/>
        </authorList>
    </citation>
    <scope>NUCLEOTIDE SEQUENCE [LARGE SCALE GENOMIC DNA]</scope>
    <source>
        <strain evidence="10 11">Co 90-125</strain>
    </source>
</reference>
<dbReference type="GO" id="GO:0005789">
    <property type="term" value="C:endoplasmic reticulum membrane"/>
    <property type="evidence" value="ECO:0007669"/>
    <property type="project" value="UniProtKB-SubCell"/>
</dbReference>
<dbReference type="InterPro" id="IPR012913">
    <property type="entry name" value="OS9-like_dom"/>
</dbReference>
<dbReference type="Pfam" id="PF07915">
    <property type="entry name" value="PRKCSH"/>
    <property type="match status" value="1"/>
</dbReference>
<evidence type="ECO:0000256" key="1">
    <source>
        <dbReference type="ARBA" id="ARBA00004367"/>
    </source>
</evidence>
<evidence type="ECO:0000313" key="11">
    <source>
        <dbReference type="Proteomes" id="UP000005018"/>
    </source>
</evidence>
<dbReference type="GO" id="GO:0030970">
    <property type="term" value="P:retrograde protein transport, ER to cytosol"/>
    <property type="evidence" value="ECO:0007669"/>
    <property type="project" value="TreeGrafter"/>
</dbReference>
<dbReference type="KEGG" id="cot:CORT_0D00810"/>
<comment type="similarity">
    <text evidence="2 7">Belongs to the OS-9 family.</text>
</comment>
<evidence type="ECO:0000256" key="3">
    <source>
        <dbReference type="ARBA" id="ARBA00022729"/>
    </source>
</evidence>
<comment type="function">
    <text evidence="7">Lectin involved in the quality control of the secretory pathway. As a member of the endoplasmic reticulum-associated degradation lumenal (ERAD-L) surveillance system, targets misfolded endoplasmic reticulum lumenal glycoproteins for degradation.</text>
</comment>
<keyword evidence="7" id="KW-0472">Membrane</keyword>
<feature type="domain" description="MRH" evidence="9">
    <location>
        <begin position="106"/>
        <end position="267"/>
    </location>
</feature>
<dbReference type="PANTHER" id="PTHR15414">
    <property type="entry name" value="OS-9-RELATED"/>
    <property type="match status" value="1"/>
</dbReference>
<name>H8X4I7_CANO9</name>
<dbReference type="AlphaFoldDB" id="H8X4I7"/>
<dbReference type="GeneID" id="14539972"/>
<dbReference type="InterPro" id="IPR009011">
    <property type="entry name" value="Man6P_isomerase_rcpt-bd_dom_sf"/>
</dbReference>
<keyword evidence="4 7" id="KW-0430">Lectin</keyword>
<evidence type="ECO:0000313" key="10">
    <source>
        <dbReference type="EMBL" id="CCG22929.1"/>
    </source>
</evidence>
<keyword evidence="6" id="KW-1015">Disulfide bond</keyword>
<dbReference type="Gene3D" id="2.70.130.10">
    <property type="entry name" value="Mannose-6-phosphate receptor binding domain"/>
    <property type="match status" value="1"/>
</dbReference>
<protein>
    <recommendedName>
        <fullName evidence="7">Endoplasmic reticulum lectin</fullName>
    </recommendedName>
    <alternativeName>
        <fullName evidence="7">Protein OS-9 homolog</fullName>
    </alternativeName>
</protein>
<dbReference type="InterPro" id="IPR044865">
    <property type="entry name" value="MRH_dom"/>
</dbReference>
<dbReference type="InterPro" id="IPR045149">
    <property type="entry name" value="OS-9-like"/>
</dbReference>
<keyword evidence="11" id="KW-1185">Reference proteome</keyword>
<sequence length="481" mass="55848">MQLFFILLISLIDVSSGLLQSTPTLKNRIVYDNARIPVDVAYSLTQQRSKSGSYEIMSLTSNKEVVPYICHLPADKEVNISKPIHSATSELKQRAIDIIQETFDNGNCSLAFNIQAGYWTVGYCFGDKVMQFHEDLIDFMSGNHKAQLPNHVYVLGKFPNVKPYKQTEIRNQRGGQRVKLDPRDFIVFDGEFGSFGDHEVDYSTNTQKFIKHTLGNGEICDLTLQPRTIDIVYKCDQVFGKPRIMEIQEIKTCQYQMIVNVPKLCQIEEFRKNLIHENIINITCKRIDEKENKSTETVSYDTFFDYHSPNNSESQIAKIKNEKIDLNQFHINPIGDGFYLGSLKEEYKTDLPYWNTRVIAMNSNQIDDKDLLNRFGKLFLNAMERKFPSPVMITDNIATTLQWNDSFIYWIEMFDIFGNYIALFKMARDGKVDNHEVEFHKINAVNEENLMGFNSDLSYFNHPNKNWNFEFFKRNQESSSI</sequence>
<evidence type="ECO:0000256" key="6">
    <source>
        <dbReference type="ARBA" id="ARBA00023157"/>
    </source>
</evidence>
<dbReference type="OrthoDB" id="448954at2759"/>
<proteinExistence type="inferred from homology"/>
<evidence type="ECO:0000256" key="7">
    <source>
        <dbReference type="RuleBase" id="RU369099"/>
    </source>
</evidence>
<gene>
    <name evidence="10" type="ORF">CORT_0D00810</name>
</gene>
<dbReference type="eggNOG" id="KOG3394">
    <property type="taxonomic scope" value="Eukaryota"/>
</dbReference>
<keyword evidence="3 8" id="KW-0732">Signal</keyword>
<evidence type="ECO:0000256" key="4">
    <source>
        <dbReference type="ARBA" id="ARBA00022734"/>
    </source>
</evidence>
<evidence type="ECO:0000256" key="2">
    <source>
        <dbReference type="ARBA" id="ARBA00009918"/>
    </source>
</evidence>